<name>A0A1E5VQQ8_9POAL</name>
<dbReference type="FunFam" id="3.90.230.10:FF:000005">
    <property type="entry name" value="FACT complex subunit spt16"/>
    <property type="match status" value="1"/>
</dbReference>
<evidence type="ECO:0000256" key="1">
    <source>
        <dbReference type="ARBA" id="ARBA00001924"/>
    </source>
</evidence>
<dbReference type="PANTHER" id="PTHR13980:SF16">
    <property type="entry name" value="FACT COMPLEX SUBUNIT"/>
    <property type="match status" value="1"/>
</dbReference>
<evidence type="ECO:0000256" key="16">
    <source>
        <dbReference type="SAM" id="MobiDB-lite"/>
    </source>
</evidence>
<keyword evidence="4" id="KW-0500">Molybdenum</keyword>
<dbReference type="GO" id="GO:0035101">
    <property type="term" value="C:FACT complex"/>
    <property type="evidence" value="ECO:0007669"/>
    <property type="project" value="UniProtKB-UniRule"/>
</dbReference>
<feature type="compositionally biased region" description="Acidic residues" evidence="16">
    <location>
        <begin position="1420"/>
        <end position="1430"/>
    </location>
</feature>
<evidence type="ECO:0000256" key="9">
    <source>
        <dbReference type="ARBA" id="ARBA00023015"/>
    </source>
</evidence>
<dbReference type="GO" id="GO:0016491">
    <property type="term" value="F:oxidoreductase activity"/>
    <property type="evidence" value="ECO:0007669"/>
    <property type="project" value="UniProtKB-KW"/>
</dbReference>
<keyword evidence="13 15" id="KW-0234">DNA repair</keyword>
<keyword evidence="7 15" id="KW-0227">DNA damage</keyword>
<keyword evidence="8" id="KW-0560">Oxidoreductase</keyword>
<comment type="similarity">
    <text evidence="2 15">Belongs to the peptidase M24 family. SPT16 subfamily.</text>
</comment>
<dbReference type="InterPro" id="IPR033825">
    <property type="entry name" value="Spt16_M24"/>
</dbReference>
<dbReference type="InterPro" id="IPR036374">
    <property type="entry name" value="OxRdtase_Mopterin-bd_sf"/>
</dbReference>
<keyword evidence="9 15" id="KW-0805">Transcription regulation</keyword>
<dbReference type="Pfam" id="PF00174">
    <property type="entry name" value="Oxidored_molyb"/>
    <property type="match status" value="1"/>
</dbReference>
<dbReference type="SMART" id="SM01285">
    <property type="entry name" value="FACT-Spt16_Nlob"/>
    <property type="match status" value="1"/>
</dbReference>
<keyword evidence="10" id="KW-0520">NAD</keyword>
<evidence type="ECO:0000256" key="14">
    <source>
        <dbReference type="ARBA" id="ARBA00023242"/>
    </source>
</evidence>
<evidence type="ECO:0000256" key="10">
    <source>
        <dbReference type="ARBA" id="ARBA00023027"/>
    </source>
</evidence>
<comment type="caution">
    <text evidence="20">The sequence shown here is derived from an EMBL/GenBank/DDBJ whole genome shotgun (WGS) entry which is preliminary data.</text>
</comment>
<dbReference type="SMART" id="SM01286">
    <property type="entry name" value="SPT16"/>
    <property type="match status" value="1"/>
</dbReference>
<dbReference type="InterPro" id="IPR040258">
    <property type="entry name" value="Spt16"/>
</dbReference>
<evidence type="ECO:0000313" key="21">
    <source>
        <dbReference type="Proteomes" id="UP000095767"/>
    </source>
</evidence>
<dbReference type="InterPro" id="IPR029148">
    <property type="entry name" value="FACT-SPT16_Nlobe"/>
</dbReference>
<protein>
    <recommendedName>
        <fullName evidence="15">FACT complex subunit</fullName>
    </recommendedName>
</protein>
<dbReference type="Gene3D" id="3.90.230.10">
    <property type="entry name" value="Creatinase/methionine aminopeptidase superfamily"/>
    <property type="match status" value="1"/>
</dbReference>
<dbReference type="PRINTS" id="PR00407">
    <property type="entry name" value="EUMOPTERIN"/>
</dbReference>
<comment type="subcellular location">
    <subcellularLocation>
        <location evidence="15">Nucleus</location>
    </subcellularLocation>
    <subcellularLocation>
        <location evidence="15">Chromosome</location>
    </subcellularLocation>
</comment>
<dbReference type="Pfam" id="PF03404">
    <property type="entry name" value="Mo-co_dimer"/>
    <property type="match status" value="1"/>
</dbReference>
<keyword evidence="3 15" id="KW-0158">Chromosome</keyword>
<dbReference type="STRING" id="888268.A0A1E5VQQ8"/>
<dbReference type="InterPro" id="IPR014756">
    <property type="entry name" value="Ig_E-set"/>
</dbReference>
<feature type="compositionally biased region" description="Basic and acidic residues" evidence="16">
    <location>
        <begin position="1410"/>
        <end position="1419"/>
    </location>
</feature>
<dbReference type="InterPro" id="IPR008335">
    <property type="entry name" value="Mopterin_OxRdtase_euk"/>
</dbReference>
<dbReference type="FunFam" id="2.30.29.30:FF:000017">
    <property type="entry name" value="FACT complex subunit SPT16"/>
    <property type="match status" value="1"/>
</dbReference>
<dbReference type="Gene3D" id="2.30.29.30">
    <property type="entry name" value="Pleckstrin-homology domain (PH domain)/Phosphotyrosine-binding domain (PTB)"/>
    <property type="match status" value="1"/>
</dbReference>
<feature type="region of interest" description="Disordered" evidence="16">
    <location>
        <begin position="1328"/>
        <end position="1462"/>
    </location>
</feature>
<evidence type="ECO:0000256" key="8">
    <source>
        <dbReference type="ARBA" id="ARBA00023002"/>
    </source>
</evidence>
<dbReference type="Gene3D" id="2.30.29.150">
    <property type="match status" value="1"/>
</dbReference>
<feature type="compositionally biased region" description="Low complexity" evidence="16">
    <location>
        <begin position="1340"/>
        <end position="1349"/>
    </location>
</feature>
<feature type="compositionally biased region" description="Acidic residues" evidence="16">
    <location>
        <begin position="1350"/>
        <end position="1374"/>
    </location>
</feature>
<dbReference type="Gene3D" id="3.90.420.10">
    <property type="entry name" value="Oxidoreductase, molybdopterin-binding domain"/>
    <property type="match status" value="1"/>
</dbReference>
<dbReference type="InterPro" id="IPR013719">
    <property type="entry name" value="RTT106/SPT16-like_middle_dom"/>
</dbReference>
<evidence type="ECO:0000256" key="7">
    <source>
        <dbReference type="ARBA" id="ARBA00022763"/>
    </source>
</evidence>
<keyword evidence="5 15" id="KW-0235">DNA replication</keyword>
<dbReference type="InterPro" id="IPR056595">
    <property type="entry name" value="Fact-SPT16_PH"/>
</dbReference>
<dbReference type="PANTHER" id="PTHR13980">
    <property type="entry name" value="CDC68 RELATED"/>
    <property type="match status" value="1"/>
</dbReference>
<gene>
    <name evidence="20" type="ORF">BAE44_0011515</name>
</gene>
<dbReference type="Pfam" id="PF21091">
    <property type="entry name" value="SPT16_C"/>
    <property type="match status" value="1"/>
</dbReference>
<comment type="subunit">
    <text evidence="15">Component of the FACT complex.</text>
</comment>
<dbReference type="SUPFAM" id="SSF56524">
    <property type="entry name" value="Oxidoreductase molybdopterin-binding domain"/>
    <property type="match status" value="1"/>
</dbReference>
<dbReference type="InterPro" id="IPR011993">
    <property type="entry name" value="PH-like_dom_sf"/>
</dbReference>
<dbReference type="FunFam" id="2.30.29.150:FF:000004">
    <property type="entry name" value="FACT complex subunit SPT16"/>
    <property type="match status" value="1"/>
</dbReference>
<dbReference type="CDD" id="cd01091">
    <property type="entry name" value="CDC68-like"/>
    <property type="match status" value="1"/>
</dbReference>
<dbReference type="OrthoDB" id="659259at2759"/>
<dbReference type="Gene3D" id="2.60.40.650">
    <property type="match status" value="1"/>
</dbReference>
<dbReference type="GO" id="GO:0030151">
    <property type="term" value="F:molybdenum ion binding"/>
    <property type="evidence" value="ECO:0007669"/>
    <property type="project" value="InterPro"/>
</dbReference>
<dbReference type="InterPro" id="IPR013953">
    <property type="entry name" value="FACT_SPT16_M"/>
</dbReference>
<dbReference type="GO" id="GO:0006368">
    <property type="term" value="P:transcription elongation by RNA polymerase II"/>
    <property type="evidence" value="ECO:0007669"/>
    <property type="project" value="TreeGrafter"/>
</dbReference>
<comment type="function">
    <text evidence="15">Component of the FACT complex, a general chromatin factor that acts to reorganize nucleosomes. The FACT complex is involved in multiple processes that require DNA as a template such as mRNA elongation, DNA replication and DNA repair. During transcription elongation the FACT complex acts as a histone chaperone that both destabilizes and restores nucleosomal structure. It facilitates the passage of RNA polymerase II and transcription by promoting the dissociation of one histone H2A-H2B dimer from the nucleosome, then subsequently promotes the reestablishment of the nucleosome following the passage of RNA polymerase II.</text>
</comment>
<evidence type="ECO:0000313" key="20">
    <source>
        <dbReference type="EMBL" id="OEL27465.1"/>
    </source>
</evidence>
<evidence type="ECO:0000256" key="12">
    <source>
        <dbReference type="ARBA" id="ARBA00023163"/>
    </source>
</evidence>
<dbReference type="GO" id="GO:0006281">
    <property type="term" value="P:DNA repair"/>
    <property type="evidence" value="ECO:0007669"/>
    <property type="project" value="UniProtKB-UniRule"/>
</dbReference>
<dbReference type="Gene3D" id="2.30.29.210">
    <property type="entry name" value="FACT complex subunit Spt16p/Cdc68p"/>
    <property type="match status" value="1"/>
</dbReference>
<dbReference type="SMART" id="SM01287">
    <property type="entry name" value="Rtt106"/>
    <property type="match status" value="1"/>
</dbReference>
<dbReference type="Pfam" id="PF08512">
    <property type="entry name" value="Rttp106-like_middle"/>
    <property type="match status" value="1"/>
</dbReference>
<dbReference type="FunFam" id="3.90.420.10:FF:000004">
    <property type="entry name" value="Sulfite oxidase"/>
    <property type="match status" value="1"/>
</dbReference>
<evidence type="ECO:0000256" key="5">
    <source>
        <dbReference type="ARBA" id="ARBA00022705"/>
    </source>
</evidence>
<dbReference type="Pfam" id="PF00557">
    <property type="entry name" value="Peptidase_M24"/>
    <property type="match status" value="1"/>
</dbReference>
<dbReference type="InterPro" id="IPR000994">
    <property type="entry name" value="Pept_M24"/>
</dbReference>
<evidence type="ECO:0000259" key="17">
    <source>
        <dbReference type="SMART" id="SM01285"/>
    </source>
</evidence>
<comment type="cofactor">
    <cofactor evidence="1">
        <name>Mo-molybdopterin</name>
        <dbReference type="ChEBI" id="CHEBI:71302"/>
    </cofactor>
</comment>
<feature type="compositionally biased region" description="Basic residues" evidence="16">
    <location>
        <begin position="1435"/>
        <end position="1444"/>
    </location>
</feature>
<evidence type="ECO:0000259" key="18">
    <source>
        <dbReference type="SMART" id="SM01286"/>
    </source>
</evidence>
<evidence type="ECO:0000256" key="2">
    <source>
        <dbReference type="ARBA" id="ARBA00010779"/>
    </source>
</evidence>
<evidence type="ECO:0000256" key="6">
    <source>
        <dbReference type="ARBA" id="ARBA00022723"/>
    </source>
</evidence>
<dbReference type="InterPro" id="IPR036005">
    <property type="entry name" value="Creatinase/aminopeptidase-like"/>
</dbReference>
<evidence type="ECO:0000256" key="4">
    <source>
        <dbReference type="ARBA" id="ARBA00022505"/>
    </source>
</evidence>
<evidence type="ECO:0000256" key="3">
    <source>
        <dbReference type="ARBA" id="ARBA00022454"/>
    </source>
</evidence>
<dbReference type="CDD" id="cd02111">
    <property type="entry name" value="eukary_SO_Moco"/>
    <property type="match status" value="1"/>
</dbReference>
<dbReference type="Pfam" id="PF08644">
    <property type="entry name" value="SPT16"/>
    <property type="match status" value="1"/>
</dbReference>
<feature type="domain" description="FACT complex subunit SPT16 N-terminal lobe" evidence="17">
    <location>
        <begin position="446"/>
        <end position="626"/>
    </location>
</feature>
<dbReference type="Gene3D" id="3.40.350.10">
    <property type="entry name" value="Creatinase/prolidase N-terminal domain"/>
    <property type="match status" value="1"/>
</dbReference>
<dbReference type="SUPFAM" id="SSF81296">
    <property type="entry name" value="E set domains"/>
    <property type="match status" value="1"/>
</dbReference>
<evidence type="ECO:0000256" key="11">
    <source>
        <dbReference type="ARBA" id="ARBA00023054"/>
    </source>
</evidence>
<dbReference type="Pfam" id="PF14826">
    <property type="entry name" value="FACT-Spt16_Nlob"/>
    <property type="match status" value="1"/>
</dbReference>
<keyword evidence="6" id="KW-0479">Metal-binding</keyword>
<dbReference type="InterPro" id="IPR000572">
    <property type="entry name" value="OxRdtase_Mopterin-bd_dom"/>
</dbReference>
<dbReference type="InterPro" id="IPR029149">
    <property type="entry name" value="Creatin/AminoP/Spt16_N"/>
</dbReference>
<keyword evidence="11" id="KW-0175">Coiled coil</keyword>
<dbReference type="Proteomes" id="UP000095767">
    <property type="component" value="Unassembled WGS sequence"/>
</dbReference>
<reference evidence="20 21" key="1">
    <citation type="submission" date="2016-09" db="EMBL/GenBank/DDBJ databases">
        <title>The draft genome of Dichanthelium oligosanthes: A C3 panicoid grass species.</title>
        <authorList>
            <person name="Studer A.J."/>
            <person name="Schnable J.C."/>
            <person name="Brutnell T.P."/>
        </authorList>
    </citation>
    <scope>NUCLEOTIDE SEQUENCE [LARGE SCALE GENOMIC DNA]</scope>
    <source>
        <strain evidence="21">cv. Kellogg 1175</strain>
        <tissue evidence="20">Leaf</tissue>
    </source>
</reference>
<feature type="compositionally biased region" description="Acidic residues" evidence="16">
    <location>
        <begin position="1399"/>
        <end position="1409"/>
    </location>
</feature>
<accession>A0A1E5VQQ8</accession>
<keyword evidence="14 15" id="KW-0539">Nucleus</keyword>
<dbReference type="GO" id="GO:0006260">
    <property type="term" value="P:DNA replication"/>
    <property type="evidence" value="ECO:0007669"/>
    <property type="project" value="UniProtKB-KW"/>
</dbReference>
<keyword evidence="21" id="KW-1185">Reference proteome</keyword>
<proteinExistence type="inferred from homology"/>
<keyword evidence="12 15" id="KW-0804">Transcription</keyword>
<evidence type="ECO:0000256" key="15">
    <source>
        <dbReference type="RuleBase" id="RU367052"/>
    </source>
</evidence>
<feature type="domain" description="FACT complex subunit SPT16 middle" evidence="18">
    <location>
        <begin position="944"/>
        <end position="1095"/>
    </location>
</feature>
<evidence type="ECO:0000256" key="13">
    <source>
        <dbReference type="ARBA" id="ARBA00023204"/>
    </source>
</evidence>
<dbReference type="InterPro" id="IPR048969">
    <property type="entry name" value="FACT_SPT16_C"/>
</dbReference>
<sequence length="1462" mass="163510">MALRGPSDYSREPLRHPSLRINAKVALPSHGSRTHYFTLLSFPAFLISPRGGTAAETDRLLAVQEPFNAEPERRDLLASYITPVDLFFKRNHGPIPVLDDIDSYYVTIGGLAGGPRRLSLDDIRKLPKYNVTATLQCAGNRRTEMSKSRKVRGVGWDVCALGNATWGGTKLSDVLQLVGVLYHTEITPSGGKHVEFISVDQCPEEKGGPYRASIPLGQATNPAADVLLAYEMNGEVLKRDHGYPLRGIVPGVIGARSVKWLDKIDIIEEESQGFFMQKDYKMFPPSVDWDNIVWSTRKPQMDYPIQSAICSLEDTSAVKPGQVTVAGYALSGGGRGIERVDISTDGGKSWFEAHRYQKQGVQYVAGNITSDKWAWVLFKAIVDVKGDTEIVAKALTLLLPTQQLGIAAIPVLTCTGVKRGKSALAIMAILEALDQTTPVSGSSTVVSPENFIKCLKKFYSHWKEDVSDLWGSSSAIAVATPPPSDDIRYRKSLALSMWFFGREFADTIMVFLSSQIHFLSGQDSCDLLQHLKTPVSKAVGLDIVLHNLEKTDNGSLSMDRILNSVFAHYEYNSVIMGHIAREKPEGKAAYLTASVLRKYVVPKLENIVVEEKKVSHSKLMDLTEKITLSPTKINVKLKAGNVDICYPPIFQSGGKYDLRPGALSNDDDLYYDSGSLIVCAMGAKYGGYCSNVARTFLIDCSVEKCNAYKVLLKAHDAAIAALMPGSKASMSYQAAVDVVRGDAPDLLPFLTKSSGTGIGIEFRETWLSLNEKNDLTLKEGMVFNVSLGFQNLLAKNSDEKVREFSLWLADTVLICNEKPEVLTAFISKTEDDAFYSFDEEKIGSPSKPAPKTEQMAPLKVKPVLKSDMMLSLKDNLRSSSRTPKEDLRRQLQSEILKRRTNETAMRSDGTNHNLVERHGQFRAMGELVAYRNASDFPCVDWLEIQVDKQNEAILLPIYGFMVPFHVCTVKKAEIRGDSKRSVYVSITFNVPNSVSSLQDSGLQANISVVFLKAVTFLSRDRRHAEEVVQSMKILQKGVLERAKRASLVSQEKLQLHDGLTKDKIQLLDLWIRPALPGRGRKVPGTLVAHVNGFQYTVSKSEKVDIMFGNIKHAFFQPAERDMITLLHFRLYNEIMVGSKKTRDVQFYIEVMDAVDSIGLKRRSAWDPDEIEEEQRERTRKREISRQFELFVRRVDFIWSKLKFNQLALQFETPLQKLGFSGVHGKTSCFIAPSPSCLVQLIETPFLVTSLREVDIVCLERVALGQKSFDMVFVFQDYTRDVVRIEVIPMTGLDKIKDWLNDCSLKYYESKLNLNWRKVLKAMMNDPESETTDRWEFLNPDASDSETGSSETEDDQYEPSDMETGSESDAEDSDSESVVNSGEDGSDQYDRDSDQYDGSLGEDDGGESWDEMERKARDADAEMGSESDSEDERQRRREKAKAKSHRPSEPSSKGLPQKRQRLN</sequence>
<dbReference type="Pfam" id="PF24824">
    <property type="entry name" value="PH_SPT16"/>
    <property type="match status" value="1"/>
</dbReference>
<dbReference type="SUPFAM" id="SSF55920">
    <property type="entry name" value="Creatinase/aminopeptidase"/>
    <property type="match status" value="1"/>
</dbReference>
<dbReference type="InterPro" id="IPR005066">
    <property type="entry name" value="MoCF_OxRdtse_dimer"/>
</dbReference>
<evidence type="ECO:0000259" key="19">
    <source>
        <dbReference type="SMART" id="SM01287"/>
    </source>
</evidence>
<dbReference type="EMBL" id="LWDX02032468">
    <property type="protein sequence ID" value="OEL27465.1"/>
    <property type="molecule type" value="Genomic_DNA"/>
</dbReference>
<organism evidence="20 21">
    <name type="scientific">Dichanthelium oligosanthes</name>
    <dbReference type="NCBI Taxonomy" id="888268"/>
    <lineage>
        <taxon>Eukaryota</taxon>
        <taxon>Viridiplantae</taxon>
        <taxon>Streptophyta</taxon>
        <taxon>Embryophyta</taxon>
        <taxon>Tracheophyta</taxon>
        <taxon>Spermatophyta</taxon>
        <taxon>Magnoliopsida</taxon>
        <taxon>Liliopsida</taxon>
        <taxon>Poales</taxon>
        <taxon>Poaceae</taxon>
        <taxon>PACMAD clade</taxon>
        <taxon>Panicoideae</taxon>
        <taxon>Panicodae</taxon>
        <taxon>Paniceae</taxon>
        <taxon>Dichantheliinae</taxon>
        <taxon>Dichanthelium</taxon>
    </lineage>
</organism>
<dbReference type="GO" id="GO:0031491">
    <property type="term" value="F:nucleosome binding"/>
    <property type="evidence" value="ECO:0007669"/>
    <property type="project" value="TreeGrafter"/>
</dbReference>
<feature type="domain" description="Histone chaperone RTT106/FACT complex subunit SPT16-like middle" evidence="19">
    <location>
        <begin position="1219"/>
        <end position="1309"/>
    </location>
</feature>